<dbReference type="InterPro" id="IPR035595">
    <property type="entry name" value="UDP_glycos_trans_CS"/>
</dbReference>
<dbReference type="OMA" id="HEWIFWP"/>
<dbReference type="PROSITE" id="PS00375">
    <property type="entry name" value="UDPGT"/>
    <property type="match status" value="1"/>
</dbReference>
<keyword evidence="3 4" id="KW-0808">Transferase</keyword>
<evidence type="ECO:0000256" key="2">
    <source>
        <dbReference type="ARBA" id="ARBA00022676"/>
    </source>
</evidence>
<dbReference type="EMBL" id="CM035406">
    <property type="protein sequence ID" value="KAH7446914.1"/>
    <property type="molecule type" value="Genomic_DNA"/>
</dbReference>
<evidence type="ECO:0000256" key="3">
    <source>
        <dbReference type="ARBA" id="ARBA00022679"/>
    </source>
</evidence>
<dbReference type="EC" id="2.4.1.-" evidence="5"/>
<dbReference type="GO" id="GO:0080044">
    <property type="term" value="F:quercetin 7-O-glucosyltransferase activity"/>
    <property type="evidence" value="ECO:0007669"/>
    <property type="project" value="TreeGrafter"/>
</dbReference>
<dbReference type="GO" id="GO:0080043">
    <property type="term" value="F:quercetin 3-O-glucosyltransferase activity"/>
    <property type="evidence" value="ECO:0007669"/>
    <property type="project" value="TreeGrafter"/>
</dbReference>
<evidence type="ECO:0000313" key="7">
    <source>
        <dbReference type="Proteomes" id="UP000825935"/>
    </source>
</evidence>
<dbReference type="Gene3D" id="3.40.50.2000">
    <property type="entry name" value="Glycogen Phosphorylase B"/>
    <property type="match status" value="2"/>
</dbReference>
<sequence length="550" mass="61018">MSGSQVAKADLLSTDGSWDGHPHVLILAFPAQGHVTPLMELAKRLAAEGIETTFACMQYTHEKMSQAWKRSRDFRRFGHLIRLRGIDDGLPPEFNRETWSPQRDEAVRFGLEEGALELVSNLASEGRPITCIISDFFLRWSSSLADKVGVHEWIFWPQSAANFSIFLHTEEIISSGLDPYQAAAGNSVSKDSLVVEMGAPLSQRKQDSEVVTCIPGFPSGVPIQYLPFGTPMGDAGAEWLRKFMTECWDRVSQAQGVIGNSFEALEEDILEGLAQRLKEVERHAEDARRWPRSFRLVGPLVVDGILSGRAEEADETNEQISGTSFWKEEVTECIDWLDKQPVASVVYVAFGSLTVLTTAQVQEVLLGLAASGQKFLMVLRNDAIISKPLSRTESSDMALPTRLPVEEALPSGFLELYQERCKLVPWAPQALVLAHPSVGGFFSHCGWNSTLESLCCGVPILGWPWLMDQTSNCWLVSDVWRVGLRLSCDEANQTTKEEVEDGVRKLMEGSLAESLRARASKIRDQAREAARTNHIIVSLAKEIHHLALTS</sequence>
<keyword evidence="2 4" id="KW-0328">Glycosyltransferase</keyword>
<dbReference type="Proteomes" id="UP000825935">
    <property type="component" value="Chromosome 1"/>
</dbReference>
<comment type="caution">
    <text evidence="6">The sequence shown here is derived from an EMBL/GenBank/DDBJ whole genome shotgun (WGS) entry which is preliminary data.</text>
</comment>
<accession>A0A8T2VLC8</accession>
<dbReference type="PANTHER" id="PTHR11926">
    <property type="entry name" value="GLUCOSYL/GLUCURONOSYL TRANSFERASES"/>
    <property type="match status" value="1"/>
</dbReference>
<comment type="similarity">
    <text evidence="1 4">Belongs to the UDP-glycosyltransferase family.</text>
</comment>
<dbReference type="InterPro" id="IPR002213">
    <property type="entry name" value="UDP_glucos_trans"/>
</dbReference>
<evidence type="ECO:0000313" key="6">
    <source>
        <dbReference type="EMBL" id="KAH7446914.1"/>
    </source>
</evidence>
<dbReference type="AlphaFoldDB" id="A0A8T2VLC8"/>
<dbReference type="OrthoDB" id="1910929at2759"/>
<evidence type="ECO:0000256" key="5">
    <source>
        <dbReference type="RuleBase" id="RU362057"/>
    </source>
</evidence>
<protein>
    <recommendedName>
        <fullName evidence="5">Glycosyltransferase</fullName>
        <ecNumber evidence="5">2.4.1.-</ecNumber>
    </recommendedName>
</protein>
<evidence type="ECO:0000256" key="4">
    <source>
        <dbReference type="RuleBase" id="RU003718"/>
    </source>
</evidence>
<dbReference type="SUPFAM" id="SSF53756">
    <property type="entry name" value="UDP-Glycosyltransferase/glycogen phosphorylase"/>
    <property type="match status" value="1"/>
</dbReference>
<dbReference type="PANTHER" id="PTHR11926:SF1494">
    <property type="entry name" value="FLAVONOL 3-O-GLUCOSYLTRANSFERASE UGT76E12-RELATED"/>
    <property type="match status" value="1"/>
</dbReference>
<dbReference type="FunFam" id="3.40.50.2000:FF:000060">
    <property type="entry name" value="Glycosyltransferase"/>
    <property type="match status" value="1"/>
</dbReference>
<reference evidence="6" key="1">
    <citation type="submission" date="2021-08" db="EMBL/GenBank/DDBJ databases">
        <title>WGS assembly of Ceratopteris richardii.</title>
        <authorList>
            <person name="Marchant D.B."/>
            <person name="Chen G."/>
            <person name="Jenkins J."/>
            <person name="Shu S."/>
            <person name="Leebens-Mack J."/>
            <person name="Grimwood J."/>
            <person name="Schmutz J."/>
            <person name="Soltis P."/>
            <person name="Soltis D."/>
            <person name="Chen Z.-H."/>
        </authorList>
    </citation>
    <scope>NUCLEOTIDE SEQUENCE</scope>
    <source>
        <strain evidence="6">Whitten #5841</strain>
        <tissue evidence="6">Leaf</tissue>
    </source>
</reference>
<dbReference type="CDD" id="cd03784">
    <property type="entry name" value="GT1_Gtf-like"/>
    <property type="match status" value="1"/>
</dbReference>
<name>A0A8T2VLC8_CERRI</name>
<evidence type="ECO:0000256" key="1">
    <source>
        <dbReference type="ARBA" id="ARBA00009995"/>
    </source>
</evidence>
<keyword evidence="7" id="KW-1185">Reference proteome</keyword>
<dbReference type="Pfam" id="PF00201">
    <property type="entry name" value="UDPGT"/>
    <property type="match status" value="1"/>
</dbReference>
<proteinExistence type="inferred from homology"/>
<organism evidence="6 7">
    <name type="scientific">Ceratopteris richardii</name>
    <name type="common">Triangle waterfern</name>
    <dbReference type="NCBI Taxonomy" id="49495"/>
    <lineage>
        <taxon>Eukaryota</taxon>
        <taxon>Viridiplantae</taxon>
        <taxon>Streptophyta</taxon>
        <taxon>Embryophyta</taxon>
        <taxon>Tracheophyta</taxon>
        <taxon>Polypodiopsida</taxon>
        <taxon>Polypodiidae</taxon>
        <taxon>Polypodiales</taxon>
        <taxon>Pteridineae</taxon>
        <taxon>Pteridaceae</taxon>
        <taxon>Parkerioideae</taxon>
        <taxon>Ceratopteris</taxon>
    </lineage>
</organism>
<gene>
    <name evidence="6" type="ORF">KP509_01G081700</name>
</gene>